<accession>A0A0W1AGN7</accession>
<reference evidence="1 2" key="1">
    <citation type="submission" date="2015-11" db="EMBL/GenBank/DDBJ databases">
        <title>Genomic analysis of 38 Legionella species identifies large and diverse effector repertoires.</title>
        <authorList>
            <person name="Burstein D."/>
            <person name="Amaro F."/>
            <person name="Zusman T."/>
            <person name="Lifshitz Z."/>
            <person name="Cohen O."/>
            <person name="Gilbert J.A."/>
            <person name="Pupko T."/>
            <person name="Shuman H.A."/>
            <person name="Segal G."/>
        </authorList>
    </citation>
    <scope>NUCLEOTIDE SEQUENCE [LARGE SCALE GENOMIC DNA]</scope>
    <source>
        <strain evidence="1 2">ATCC 51914</strain>
    </source>
</reference>
<gene>
    <name evidence="1" type="ORF">Lwal_1221</name>
</gene>
<evidence type="ECO:0000313" key="2">
    <source>
        <dbReference type="Proteomes" id="UP000054729"/>
    </source>
</evidence>
<dbReference type="EMBL" id="LNZB01000031">
    <property type="protein sequence ID" value="KTD80522.1"/>
    <property type="molecule type" value="Genomic_DNA"/>
</dbReference>
<dbReference type="RefSeq" id="WP_058479927.1">
    <property type="nucleotide sequence ID" value="NZ_CAAAIQ010000034.1"/>
</dbReference>
<protein>
    <submittedName>
        <fullName evidence="1">Uncharacterized protein</fullName>
    </submittedName>
</protein>
<name>A0A0W1AGN7_9GAMM</name>
<dbReference type="Proteomes" id="UP000054729">
    <property type="component" value="Unassembled WGS sequence"/>
</dbReference>
<organism evidence="1 2">
    <name type="scientific">Legionella waltersii</name>
    <dbReference type="NCBI Taxonomy" id="66969"/>
    <lineage>
        <taxon>Bacteria</taxon>
        <taxon>Pseudomonadati</taxon>
        <taxon>Pseudomonadota</taxon>
        <taxon>Gammaproteobacteria</taxon>
        <taxon>Legionellales</taxon>
        <taxon>Legionellaceae</taxon>
        <taxon>Legionella</taxon>
    </lineage>
</organism>
<dbReference type="OrthoDB" id="9844529at2"/>
<dbReference type="PATRIC" id="fig|66969.6.peg.1338"/>
<evidence type="ECO:0000313" key="1">
    <source>
        <dbReference type="EMBL" id="KTD80522.1"/>
    </source>
</evidence>
<sequence length="239" mass="27786">MKEHLIMHHYSLWLEKFCKSKPPKKSYQQAKLIIQDLPKMNDIAALIDLIENHLPSEHHDFQQEEKPTYEPINFYCQLMNWRNDLLARKTQFELAMQTLQQTAMSPKISPLIDLLTEMLQAPQAILYHDLTSILHCICDPSFSMVLKFIEQQHEAPQPVNPPRGSFAAAKPLNDNHRHCLALLNNIADSYPVNSHNRLWEKANGLLQNALRLYVDITFFEIDLNEGVTPEKPHQWCTIV</sequence>
<keyword evidence="2" id="KW-1185">Reference proteome</keyword>
<dbReference type="AlphaFoldDB" id="A0A0W1AGN7"/>
<proteinExistence type="predicted"/>
<comment type="caution">
    <text evidence="1">The sequence shown here is derived from an EMBL/GenBank/DDBJ whole genome shotgun (WGS) entry which is preliminary data.</text>
</comment>
<dbReference type="STRING" id="66969.Lwal_1221"/>